<evidence type="ECO:0000256" key="1">
    <source>
        <dbReference type="SAM" id="MobiDB-lite"/>
    </source>
</evidence>
<accession>A0A382ZMA9</accession>
<proteinExistence type="predicted"/>
<dbReference type="AlphaFoldDB" id="A0A382ZMA9"/>
<gene>
    <name evidence="2" type="ORF">METZ01_LOCUS449468</name>
</gene>
<organism evidence="2">
    <name type="scientific">marine metagenome</name>
    <dbReference type="NCBI Taxonomy" id="408172"/>
    <lineage>
        <taxon>unclassified sequences</taxon>
        <taxon>metagenomes</taxon>
        <taxon>ecological metagenomes</taxon>
    </lineage>
</organism>
<feature type="region of interest" description="Disordered" evidence="1">
    <location>
        <begin position="233"/>
        <end position="256"/>
    </location>
</feature>
<feature type="non-terminal residue" evidence="2">
    <location>
        <position position="1"/>
    </location>
</feature>
<sequence>SFPTLDITQYEALLTSAASASGAYNNYALDFDGSNDYVKINNSSDINTGGAIHTQKTIEAWFKVDDKNITSRKQTIYEQGGTVRGLNIYVYGGNLYVGGWNEPNGESDWDPGTWLSTNSIQSNTWHHVALTLNGGNSVTNNAFKGYLDGTQFGSGQGSKLWNHGGDVSIGRNKDTKFHSGDYNSARYFAGMIDEVRLWNVERTASQIAAKKDTILAGNESGLTAYYNFQENTGNTANDTQTQSNNDGSIKNGASWT</sequence>
<protein>
    <recommendedName>
        <fullName evidence="3">LamG-like jellyroll fold domain-containing protein</fullName>
    </recommendedName>
</protein>
<dbReference type="SUPFAM" id="SSF49899">
    <property type="entry name" value="Concanavalin A-like lectins/glucanases"/>
    <property type="match status" value="1"/>
</dbReference>
<dbReference type="Gene3D" id="2.60.120.200">
    <property type="match status" value="1"/>
</dbReference>
<feature type="non-terminal residue" evidence="2">
    <location>
        <position position="256"/>
    </location>
</feature>
<reference evidence="2" key="1">
    <citation type="submission" date="2018-05" db="EMBL/GenBank/DDBJ databases">
        <authorList>
            <person name="Lanie J.A."/>
            <person name="Ng W.-L."/>
            <person name="Kazmierczak K.M."/>
            <person name="Andrzejewski T.M."/>
            <person name="Davidsen T.M."/>
            <person name="Wayne K.J."/>
            <person name="Tettelin H."/>
            <person name="Glass J.I."/>
            <person name="Rusch D."/>
            <person name="Podicherti R."/>
            <person name="Tsui H.-C.T."/>
            <person name="Winkler M.E."/>
        </authorList>
    </citation>
    <scope>NUCLEOTIDE SEQUENCE</scope>
</reference>
<evidence type="ECO:0008006" key="3">
    <source>
        <dbReference type="Google" id="ProtNLM"/>
    </source>
</evidence>
<dbReference type="Pfam" id="PF13385">
    <property type="entry name" value="Laminin_G_3"/>
    <property type="match status" value="1"/>
</dbReference>
<dbReference type="EMBL" id="UINC01185080">
    <property type="protein sequence ID" value="SVD96614.1"/>
    <property type="molecule type" value="Genomic_DNA"/>
</dbReference>
<evidence type="ECO:0000313" key="2">
    <source>
        <dbReference type="EMBL" id="SVD96614.1"/>
    </source>
</evidence>
<name>A0A382ZMA9_9ZZZZ</name>
<dbReference type="InterPro" id="IPR013320">
    <property type="entry name" value="ConA-like_dom_sf"/>
</dbReference>